<keyword evidence="4" id="KW-0067">ATP-binding</keyword>
<dbReference type="GO" id="GO:0006310">
    <property type="term" value="P:DNA recombination"/>
    <property type="evidence" value="ECO:0007669"/>
    <property type="project" value="InterPro"/>
</dbReference>
<dbReference type="GO" id="GO:0016787">
    <property type="term" value="F:hydrolase activity"/>
    <property type="evidence" value="ECO:0007669"/>
    <property type="project" value="UniProtKB-KW"/>
</dbReference>
<keyword evidence="1" id="KW-0547">Nucleotide-binding</keyword>
<dbReference type="InterPro" id="IPR011545">
    <property type="entry name" value="DEAD/DEAH_box_helicase_dom"/>
</dbReference>
<dbReference type="GO" id="GO:0043590">
    <property type="term" value="C:bacterial nucleoid"/>
    <property type="evidence" value="ECO:0007669"/>
    <property type="project" value="TreeGrafter"/>
</dbReference>
<feature type="domain" description="Helicase ATP-binding" evidence="6">
    <location>
        <begin position="37"/>
        <end position="204"/>
    </location>
</feature>
<dbReference type="InterPro" id="IPR027417">
    <property type="entry name" value="P-loop_NTPase"/>
</dbReference>
<accession>A0A1I2MV78</accession>
<dbReference type="GO" id="GO:0005524">
    <property type="term" value="F:ATP binding"/>
    <property type="evidence" value="ECO:0007669"/>
    <property type="project" value="UniProtKB-KW"/>
</dbReference>
<proteinExistence type="predicted"/>
<dbReference type="GO" id="GO:0006281">
    <property type="term" value="P:DNA repair"/>
    <property type="evidence" value="ECO:0007669"/>
    <property type="project" value="TreeGrafter"/>
</dbReference>
<dbReference type="PANTHER" id="PTHR13710:SF84">
    <property type="entry name" value="ATP-DEPENDENT DNA HELICASE RECS-RELATED"/>
    <property type="match status" value="1"/>
</dbReference>
<dbReference type="Proteomes" id="UP000198752">
    <property type="component" value="Unassembled WGS sequence"/>
</dbReference>
<keyword evidence="2" id="KW-0378">Hydrolase</keyword>
<evidence type="ECO:0000256" key="5">
    <source>
        <dbReference type="ARBA" id="ARBA00023125"/>
    </source>
</evidence>
<evidence type="ECO:0000259" key="7">
    <source>
        <dbReference type="PROSITE" id="PS51194"/>
    </source>
</evidence>
<protein>
    <submittedName>
        <fullName evidence="8">ATP-dependent DNA helicase RecQ</fullName>
    </submittedName>
</protein>
<dbReference type="SMART" id="SM00490">
    <property type="entry name" value="HELICc"/>
    <property type="match status" value="1"/>
</dbReference>
<dbReference type="GO" id="GO:0005737">
    <property type="term" value="C:cytoplasm"/>
    <property type="evidence" value="ECO:0007669"/>
    <property type="project" value="TreeGrafter"/>
</dbReference>
<evidence type="ECO:0000259" key="6">
    <source>
        <dbReference type="PROSITE" id="PS51192"/>
    </source>
</evidence>
<dbReference type="NCBIfam" id="TIGR00614">
    <property type="entry name" value="recQ_fam"/>
    <property type="match status" value="1"/>
</dbReference>
<dbReference type="GO" id="GO:0030894">
    <property type="term" value="C:replisome"/>
    <property type="evidence" value="ECO:0007669"/>
    <property type="project" value="TreeGrafter"/>
</dbReference>
<dbReference type="InterPro" id="IPR004589">
    <property type="entry name" value="DNA_helicase_ATP-dep_RecQ"/>
</dbReference>
<evidence type="ECO:0000256" key="2">
    <source>
        <dbReference type="ARBA" id="ARBA00022801"/>
    </source>
</evidence>
<dbReference type="SUPFAM" id="SSF52540">
    <property type="entry name" value="P-loop containing nucleoside triphosphate hydrolases"/>
    <property type="match status" value="1"/>
</dbReference>
<dbReference type="PANTHER" id="PTHR13710">
    <property type="entry name" value="DNA HELICASE RECQ FAMILY MEMBER"/>
    <property type="match status" value="1"/>
</dbReference>
<dbReference type="PROSITE" id="PS00690">
    <property type="entry name" value="DEAH_ATP_HELICASE"/>
    <property type="match status" value="1"/>
</dbReference>
<evidence type="ECO:0000256" key="3">
    <source>
        <dbReference type="ARBA" id="ARBA00022806"/>
    </source>
</evidence>
<dbReference type="Gene3D" id="3.40.50.300">
    <property type="entry name" value="P-loop containing nucleotide triphosphate hydrolases"/>
    <property type="match status" value="2"/>
</dbReference>
<dbReference type="InterPro" id="IPR002464">
    <property type="entry name" value="DNA/RNA_helicase_DEAH_CS"/>
</dbReference>
<keyword evidence="3 8" id="KW-0347">Helicase</keyword>
<evidence type="ECO:0000313" key="9">
    <source>
        <dbReference type="Proteomes" id="UP000198752"/>
    </source>
</evidence>
<dbReference type="AlphaFoldDB" id="A0A1I2MV78"/>
<dbReference type="InterPro" id="IPR001650">
    <property type="entry name" value="Helicase_C-like"/>
</dbReference>
<keyword evidence="5" id="KW-0238">DNA-binding</keyword>
<organism evidence="8 9">
    <name type="scientific">Sporolactobacillus nakayamae</name>
    <dbReference type="NCBI Taxonomy" id="269670"/>
    <lineage>
        <taxon>Bacteria</taxon>
        <taxon>Bacillati</taxon>
        <taxon>Bacillota</taxon>
        <taxon>Bacilli</taxon>
        <taxon>Bacillales</taxon>
        <taxon>Sporolactobacillaceae</taxon>
        <taxon>Sporolactobacillus</taxon>
    </lineage>
</organism>
<dbReference type="STRING" id="269670.SAMN02982927_00094"/>
<evidence type="ECO:0000256" key="4">
    <source>
        <dbReference type="ARBA" id="ARBA00022840"/>
    </source>
</evidence>
<reference evidence="9" key="1">
    <citation type="submission" date="2016-10" db="EMBL/GenBank/DDBJ databases">
        <authorList>
            <person name="Varghese N."/>
            <person name="Submissions S."/>
        </authorList>
    </citation>
    <scope>NUCLEOTIDE SEQUENCE [LARGE SCALE GENOMIC DNA]</scope>
    <source>
        <strain evidence="9">ATCC 700379</strain>
    </source>
</reference>
<gene>
    <name evidence="8" type="ORF">SAMN02982927_00094</name>
</gene>
<dbReference type="GO" id="GO:0003677">
    <property type="term" value="F:DNA binding"/>
    <property type="evidence" value="ECO:0007669"/>
    <property type="project" value="UniProtKB-KW"/>
</dbReference>
<dbReference type="GO" id="GO:0009378">
    <property type="term" value="F:four-way junction helicase activity"/>
    <property type="evidence" value="ECO:0007669"/>
    <property type="project" value="TreeGrafter"/>
</dbReference>
<dbReference type="Pfam" id="PF00271">
    <property type="entry name" value="Helicase_C"/>
    <property type="match status" value="1"/>
</dbReference>
<keyword evidence="9" id="KW-1185">Reference proteome</keyword>
<evidence type="ECO:0000256" key="1">
    <source>
        <dbReference type="ARBA" id="ARBA00022741"/>
    </source>
</evidence>
<dbReference type="FunFam" id="3.40.50.300:FF:001389">
    <property type="entry name" value="ATP-dependent DNA helicase RecQ"/>
    <property type="match status" value="1"/>
</dbReference>
<dbReference type="PROSITE" id="PS51194">
    <property type="entry name" value="HELICASE_CTER"/>
    <property type="match status" value="1"/>
</dbReference>
<name>A0A1I2MV78_9BACL</name>
<dbReference type="InterPro" id="IPR014001">
    <property type="entry name" value="Helicase_ATP-bd"/>
</dbReference>
<dbReference type="PROSITE" id="PS51192">
    <property type="entry name" value="HELICASE_ATP_BIND_1"/>
    <property type="match status" value="1"/>
</dbReference>
<evidence type="ECO:0000313" key="8">
    <source>
        <dbReference type="EMBL" id="SFF95008.1"/>
    </source>
</evidence>
<dbReference type="CDD" id="cd17920">
    <property type="entry name" value="DEXHc_RecQ"/>
    <property type="match status" value="1"/>
</dbReference>
<dbReference type="EMBL" id="FOOY01000003">
    <property type="protein sequence ID" value="SFF95008.1"/>
    <property type="molecule type" value="Genomic_DNA"/>
</dbReference>
<dbReference type="Pfam" id="PF00270">
    <property type="entry name" value="DEAD"/>
    <property type="match status" value="1"/>
</dbReference>
<dbReference type="SMART" id="SM00487">
    <property type="entry name" value="DEXDc"/>
    <property type="match status" value="1"/>
</dbReference>
<dbReference type="GO" id="GO:0043138">
    <property type="term" value="F:3'-5' DNA helicase activity"/>
    <property type="evidence" value="ECO:0007669"/>
    <property type="project" value="TreeGrafter"/>
</dbReference>
<feature type="domain" description="Helicase C-terminal" evidence="7">
    <location>
        <begin position="228"/>
        <end position="382"/>
    </location>
</feature>
<sequence>MVRMKKHRRDEWIHRAQTVLKEKFGHDQFRCGQQEIILDVLEGKDVFAMLPTGGGKSLCYQIPGYLLNGTVLIVSPLLSLMEDQVNALRSIGETNVRALNGLIHPHERSRVLAHLSELRFLFISPEMLRGSTIRAALAKITISLFVIDEAHCVSQWGHDFRPDYLHLAEIRTQFGHPPCLAVTATADERVREDIVRSLELHHVSQTLMSVDRANIALVVQRVATNDEKVDHLCHLLENTRLPGIIYCASRDWTERLADYVRRKLGLRVAYYHGGMDPVDRRKIQNQFLDSQLDLLCCTNAFGMGINKPDIRLIVHFHFPATMNAYLQEIGRASRDGKPGLAVVYYAKQDEQYPEGFIDGNFPDDEILHRSLSELDQGLLTIGNKEQFVSSLLERGVSESAARFIYEKVQNKPIHCTYLSIFDQCKAVINKRKAIQLQDLSVMRNYLTSTNCRRAFYLKVYHEHQPAQKPHNCCDRCGIEFSDFRQTESTNKNDTERHGQILDWKKRLQIIFKEGERADAPIRNKRV</sequence>